<keyword evidence="1" id="KW-0812">Transmembrane</keyword>
<dbReference type="EMBL" id="NGJS01000002">
    <property type="protein sequence ID" value="RSU00195.1"/>
    <property type="molecule type" value="Genomic_DNA"/>
</dbReference>
<protein>
    <recommendedName>
        <fullName evidence="4">DNA-directed RNA polymerase subunit beta</fullName>
    </recommendedName>
</protein>
<proteinExistence type="predicted"/>
<keyword evidence="1" id="KW-1133">Transmembrane helix</keyword>
<name>A0A430A1A6_9ENTE</name>
<evidence type="ECO:0008006" key="4">
    <source>
        <dbReference type="Google" id="ProtNLM"/>
    </source>
</evidence>
<dbReference type="Pfam" id="PF11772">
    <property type="entry name" value="EpuA"/>
    <property type="match status" value="1"/>
</dbReference>
<evidence type="ECO:0000313" key="3">
    <source>
        <dbReference type="Proteomes" id="UP000287857"/>
    </source>
</evidence>
<organism evidence="2 3">
    <name type="scientific">Vagococcus vulneris</name>
    <dbReference type="NCBI Taxonomy" id="1977869"/>
    <lineage>
        <taxon>Bacteria</taxon>
        <taxon>Bacillati</taxon>
        <taxon>Bacillota</taxon>
        <taxon>Bacilli</taxon>
        <taxon>Lactobacillales</taxon>
        <taxon>Enterococcaceae</taxon>
        <taxon>Vagococcus</taxon>
    </lineage>
</organism>
<dbReference type="Proteomes" id="UP000287857">
    <property type="component" value="Unassembled WGS sequence"/>
</dbReference>
<dbReference type="RefSeq" id="WP_125983147.1">
    <property type="nucleotide sequence ID" value="NZ_NGJS01000002.1"/>
</dbReference>
<dbReference type="AlphaFoldDB" id="A0A430A1A6"/>
<keyword evidence="1" id="KW-0472">Membrane</keyword>
<sequence length="57" mass="6194">MAKKRIIIHVSLVLLAILALIILFLIGVFAGFVVLGKGSSADAFNTTNWQQVLNILK</sequence>
<evidence type="ECO:0000313" key="2">
    <source>
        <dbReference type="EMBL" id="RSU00195.1"/>
    </source>
</evidence>
<keyword evidence="3" id="KW-1185">Reference proteome</keyword>
<feature type="transmembrane region" description="Helical" evidence="1">
    <location>
        <begin position="12"/>
        <end position="35"/>
    </location>
</feature>
<reference evidence="2 3" key="1">
    <citation type="submission" date="2017-05" db="EMBL/GenBank/DDBJ databases">
        <title>Vagococcus spp. assemblies.</title>
        <authorList>
            <person name="Gulvik C.A."/>
        </authorList>
    </citation>
    <scope>NUCLEOTIDE SEQUENCE [LARGE SCALE GENOMIC DNA]</scope>
    <source>
        <strain evidence="2 3">SS1995</strain>
    </source>
</reference>
<dbReference type="InterPro" id="IPR024596">
    <property type="entry name" value="RNApol_su_b/EpuA"/>
</dbReference>
<comment type="caution">
    <text evidence="2">The sequence shown here is derived from an EMBL/GenBank/DDBJ whole genome shotgun (WGS) entry which is preliminary data.</text>
</comment>
<gene>
    <name evidence="2" type="ORF">CBF37_02550</name>
</gene>
<accession>A0A430A1A6</accession>
<evidence type="ECO:0000256" key="1">
    <source>
        <dbReference type="SAM" id="Phobius"/>
    </source>
</evidence>